<accession>A0A822XFP0</accession>
<dbReference type="EMBL" id="DUZY01000001">
    <property type="protein sequence ID" value="DAD20304.1"/>
    <property type="molecule type" value="Genomic_DNA"/>
</dbReference>
<evidence type="ECO:0000313" key="1">
    <source>
        <dbReference type="EMBL" id="DAD20304.1"/>
    </source>
</evidence>
<evidence type="ECO:0000313" key="2">
    <source>
        <dbReference type="Proteomes" id="UP000607653"/>
    </source>
</evidence>
<organism evidence="1 2">
    <name type="scientific">Nelumbo nucifera</name>
    <name type="common">Sacred lotus</name>
    <dbReference type="NCBI Taxonomy" id="4432"/>
    <lineage>
        <taxon>Eukaryota</taxon>
        <taxon>Viridiplantae</taxon>
        <taxon>Streptophyta</taxon>
        <taxon>Embryophyta</taxon>
        <taxon>Tracheophyta</taxon>
        <taxon>Spermatophyta</taxon>
        <taxon>Magnoliopsida</taxon>
        <taxon>Proteales</taxon>
        <taxon>Nelumbonaceae</taxon>
        <taxon>Nelumbo</taxon>
    </lineage>
</organism>
<gene>
    <name evidence="1" type="ORF">HUJ06_021767</name>
</gene>
<reference evidence="1 2" key="1">
    <citation type="journal article" date="2020" name="Mol. Biol. Evol.">
        <title>Distinct Expression and Methylation Patterns for Genes with Different Fates following a Single Whole-Genome Duplication in Flowering Plants.</title>
        <authorList>
            <person name="Shi T."/>
            <person name="Rahmani R.S."/>
            <person name="Gugger P.F."/>
            <person name="Wang M."/>
            <person name="Li H."/>
            <person name="Zhang Y."/>
            <person name="Li Z."/>
            <person name="Wang Q."/>
            <person name="Van de Peer Y."/>
            <person name="Marchal K."/>
            <person name="Chen J."/>
        </authorList>
    </citation>
    <scope>NUCLEOTIDE SEQUENCE [LARGE SCALE GENOMIC DNA]</scope>
    <source>
        <tissue evidence="1">Leaf</tissue>
    </source>
</reference>
<proteinExistence type="predicted"/>
<keyword evidence="2" id="KW-1185">Reference proteome</keyword>
<dbReference type="AlphaFoldDB" id="A0A822XFP0"/>
<name>A0A822XFP0_NELNU</name>
<dbReference type="Proteomes" id="UP000607653">
    <property type="component" value="Unassembled WGS sequence"/>
</dbReference>
<comment type="caution">
    <text evidence="1">The sequence shown here is derived from an EMBL/GenBank/DDBJ whole genome shotgun (WGS) entry which is preliminary data.</text>
</comment>
<sequence>MESETRLLEINLISAQGLKPPTANLWRMQTYAVA</sequence>
<protein>
    <submittedName>
        <fullName evidence="1">Uncharacterized protein</fullName>
    </submittedName>
</protein>